<protein>
    <submittedName>
        <fullName evidence="1">Uncharacterized protein</fullName>
    </submittedName>
</protein>
<dbReference type="AlphaFoldDB" id="A0A4C2ABU3"/>
<gene>
    <name evidence="1" type="ORF">EVAR_65920_1</name>
</gene>
<evidence type="ECO:0000313" key="2">
    <source>
        <dbReference type="Proteomes" id="UP000299102"/>
    </source>
</evidence>
<organism evidence="1 2">
    <name type="scientific">Eumeta variegata</name>
    <name type="common">Bagworm moth</name>
    <name type="synonym">Eumeta japonica</name>
    <dbReference type="NCBI Taxonomy" id="151549"/>
    <lineage>
        <taxon>Eukaryota</taxon>
        <taxon>Metazoa</taxon>
        <taxon>Ecdysozoa</taxon>
        <taxon>Arthropoda</taxon>
        <taxon>Hexapoda</taxon>
        <taxon>Insecta</taxon>
        <taxon>Pterygota</taxon>
        <taxon>Neoptera</taxon>
        <taxon>Endopterygota</taxon>
        <taxon>Lepidoptera</taxon>
        <taxon>Glossata</taxon>
        <taxon>Ditrysia</taxon>
        <taxon>Tineoidea</taxon>
        <taxon>Psychidae</taxon>
        <taxon>Oiketicinae</taxon>
        <taxon>Eumeta</taxon>
    </lineage>
</organism>
<name>A0A4C2ABU3_EUMVA</name>
<comment type="caution">
    <text evidence="1">The sequence shown here is derived from an EMBL/GenBank/DDBJ whole genome shotgun (WGS) entry which is preliminary data.</text>
</comment>
<evidence type="ECO:0000313" key="1">
    <source>
        <dbReference type="EMBL" id="GBP97588.1"/>
    </source>
</evidence>
<dbReference type="EMBL" id="BGZK01002964">
    <property type="protein sequence ID" value="GBP97588.1"/>
    <property type="molecule type" value="Genomic_DNA"/>
</dbReference>
<sequence>MKPTACSVVNDDRAWTKLYDTTGVINRRKVNGKVHAPAAAAIAERPARADTVFAEYNKVIRRLPAAKRSVPAPPGRRFVFDKSSPIFDDRQSANSRSVRRDQLCEHVKREGPLGRAERTRLCHPTVSLERFTVTFPRIRGREKKDIFRENMCQVCAVLRRRVPPSLETSAATLFSSTVSRAMISSARTLSLKSVPFSLKSSTVHGNQHR</sequence>
<accession>A0A4C2ABU3</accession>
<keyword evidence="2" id="KW-1185">Reference proteome</keyword>
<proteinExistence type="predicted"/>
<dbReference type="Proteomes" id="UP000299102">
    <property type="component" value="Unassembled WGS sequence"/>
</dbReference>
<reference evidence="1 2" key="1">
    <citation type="journal article" date="2019" name="Commun. Biol.">
        <title>The bagworm genome reveals a unique fibroin gene that provides high tensile strength.</title>
        <authorList>
            <person name="Kono N."/>
            <person name="Nakamura H."/>
            <person name="Ohtoshi R."/>
            <person name="Tomita M."/>
            <person name="Numata K."/>
            <person name="Arakawa K."/>
        </authorList>
    </citation>
    <scope>NUCLEOTIDE SEQUENCE [LARGE SCALE GENOMIC DNA]</scope>
</reference>